<evidence type="ECO:0000313" key="1">
    <source>
        <dbReference type="EMBL" id="ODQ71856.1"/>
    </source>
</evidence>
<proteinExistence type="predicted"/>
<keyword evidence="2" id="KW-1185">Reference proteome</keyword>
<evidence type="ECO:0000313" key="2">
    <source>
        <dbReference type="Proteomes" id="UP000094385"/>
    </source>
</evidence>
<dbReference type="EMBL" id="KV454296">
    <property type="protein sequence ID" value="ODQ71856.1"/>
    <property type="molecule type" value="Genomic_DNA"/>
</dbReference>
<name>A0A1E3Q2G5_LIPST</name>
<organism evidence="1 2">
    <name type="scientific">Lipomyces starkeyi NRRL Y-11557</name>
    <dbReference type="NCBI Taxonomy" id="675824"/>
    <lineage>
        <taxon>Eukaryota</taxon>
        <taxon>Fungi</taxon>
        <taxon>Dikarya</taxon>
        <taxon>Ascomycota</taxon>
        <taxon>Saccharomycotina</taxon>
        <taxon>Lipomycetes</taxon>
        <taxon>Lipomycetales</taxon>
        <taxon>Lipomycetaceae</taxon>
        <taxon>Lipomyces</taxon>
    </lineage>
</organism>
<accession>A0A1E3Q2G5</accession>
<reference evidence="1 2" key="1">
    <citation type="journal article" date="2016" name="Proc. Natl. Acad. Sci. U.S.A.">
        <title>Comparative genomics of biotechnologically important yeasts.</title>
        <authorList>
            <person name="Riley R."/>
            <person name="Haridas S."/>
            <person name="Wolfe K.H."/>
            <person name="Lopes M.R."/>
            <person name="Hittinger C.T."/>
            <person name="Goeker M."/>
            <person name="Salamov A.A."/>
            <person name="Wisecaver J.H."/>
            <person name="Long T.M."/>
            <person name="Calvey C.H."/>
            <person name="Aerts A.L."/>
            <person name="Barry K.W."/>
            <person name="Choi C."/>
            <person name="Clum A."/>
            <person name="Coughlan A.Y."/>
            <person name="Deshpande S."/>
            <person name="Douglass A.P."/>
            <person name="Hanson S.J."/>
            <person name="Klenk H.-P."/>
            <person name="LaButti K.M."/>
            <person name="Lapidus A."/>
            <person name="Lindquist E.A."/>
            <person name="Lipzen A.M."/>
            <person name="Meier-Kolthoff J.P."/>
            <person name="Ohm R.A."/>
            <person name="Otillar R.P."/>
            <person name="Pangilinan J.L."/>
            <person name="Peng Y."/>
            <person name="Rokas A."/>
            <person name="Rosa C.A."/>
            <person name="Scheuner C."/>
            <person name="Sibirny A.A."/>
            <person name="Slot J.C."/>
            <person name="Stielow J.B."/>
            <person name="Sun H."/>
            <person name="Kurtzman C.P."/>
            <person name="Blackwell M."/>
            <person name="Grigoriev I.V."/>
            <person name="Jeffries T.W."/>
        </authorList>
    </citation>
    <scope>NUCLEOTIDE SEQUENCE [LARGE SCALE GENOMIC DNA]</scope>
    <source>
        <strain evidence="1 2">NRRL Y-11557</strain>
    </source>
</reference>
<dbReference type="Proteomes" id="UP000094385">
    <property type="component" value="Unassembled WGS sequence"/>
</dbReference>
<protein>
    <submittedName>
        <fullName evidence="1">Uncharacterized protein</fullName>
    </submittedName>
</protein>
<sequence>MHYGQALVQLYILTPRVLSRPSAVEYVFEHNGIILHFRVQRCEVTPGSTIYLTGTLRTVHFLLRRCRGVTVPQREYFSPVHRLQRQGALFCNLLGANPSVLSTITKRYSPRPSINQTITDLEPYMNYILAFCVCVYGSD</sequence>
<gene>
    <name evidence="1" type="ORF">LIPSTDRAFT_310232</name>
</gene>
<dbReference type="AlphaFoldDB" id="A0A1E3Q2G5"/>